<sequence>MLSQCPRENRYTMKHKIQREKTRILPPAMFETAPTQAAPIEIPVHSVRVSRDVSESLASNPVTGLEYDLLPLG</sequence>
<name>A0A6B0TT42_IXORI</name>
<reference evidence="1" key="1">
    <citation type="submission" date="2019-12" db="EMBL/GenBank/DDBJ databases">
        <title>An insight into the sialome of adult female Ixodes ricinus ticks feeding for 6 days.</title>
        <authorList>
            <person name="Perner J."/>
            <person name="Ribeiro J.M.C."/>
        </authorList>
    </citation>
    <scope>NUCLEOTIDE SEQUENCE</scope>
    <source>
        <strain evidence="1">Semi-engorged</strain>
        <tissue evidence="1">Salivary glands</tissue>
    </source>
</reference>
<protein>
    <submittedName>
        <fullName evidence="1">Uncharacterized protein</fullName>
    </submittedName>
</protein>
<organism evidence="1">
    <name type="scientific">Ixodes ricinus</name>
    <name type="common">Common tick</name>
    <name type="synonym">Acarus ricinus</name>
    <dbReference type="NCBI Taxonomy" id="34613"/>
    <lineage>
        <taxon>Eukaryota</taxon>
        <taxon>Metazoa</taxon>
        <taxon>Ecdysozoa</taxon>
        <taxon>Arthropoda</taxon>
        <taxon>Chelicerata</taxon>
        <taxon>Arachnida</taxon>
        <taxon>Acari</taxon>
        <taxon>Parasitiformes</taxon>
        <taxon>Ixodida</taxon>
        <taxon>Ixodoidea</taxon>
        <taxon>Ixodidae</taxon>
        <taxon>Ixodinae</taxon>
        <taxon>Ixodes</taxon>
    </lineage>
</organism>
<evidence type="ECO:0000313" key="1">
    <source>
        <dbReference type="EMBL" id="MXU83122.1"/>
    </source>
</evidence>
<proteinExistence type="predicted"/>
<dbReference type="AlphaFoldDB" id="A0A6B0TT42"/>
<dbReference type="EMBL" id="GIFC01001039">
    <property type="protein sequence ID" value="MXU83122.1"/>
    <property type="molecule type" value="Transcribed_RNA"/>
</dbReference>
<accession>A0A6B0TT42</accession>